<feature type="non-terminal residue" evidence="1">
    <location>
        <position position="171"/>
    </location>
</feature>
<accession>X1KA78</accession>
<name>X1KA78_9ZZZZ</name>
<evidence type="ECO:0000313" key="1">
    <source>
        <dbReference type="EMBL" id="GAH90530.1"/>
    </source>
</evidence>
<gene>
    <name evidence="1" type="ORF">S06H3_02980</name>
</gene>
<dbReference type="AlphaFoldDB" id="X1KA78"/>
<protein>
    <submittedName>
        <fullName evidence="1">Uncharacterized protein</fullName>
    </submittedName>
</protein>
<organism evidence="1">
    <name type="scientific">marine sediment metagenome</name>
    <dbReference type="NCBI Taxonomy" id="412755"/>
    <lineage>
        <taxon>unclassified sequences</taxon>
        <taxon>metagenomes</taxon>
        <taxon>ecological metagenomes</taxon>
    </lineage>
</organism>
<proteinExistence type="predicted"/>
<dbReference type="EMBL" id="BARV01000929">
    <property type="protein sequence ID" value="GAH90530.1"/>
    <property type="molecule type" value="Genomic_DNA"/>
</dbReference>
<reference evidence="1" key="1">
    <citation type="journal article" date="2014" name="Front. Microbiol.">
        <title>High frequency of phylogenetically diverse reductive dehalogenase-homologous genes in deep subseafloor sedimentary metagenomes.</title>
        <authorList>
            <person name="Kawai M."/>
            <person name="Futagami T."/>
            <person name="Toyoda A."/>
            <person name="Takaki Y."/>
            <person name="Nishi S."/>
            <person name="Hori S."/>
            <person name="Arai W."/>
            <person name="Tsubouchi T."/>
            <person name="Morono Y."/>
            <person name="Uchiyama I."/>
            <person name="Ito T."/>
            <person name="Fujiyama A."/>
            <person name="Inagaki F."/>
            <person name="Takami H."/>
        </authorList>
    </citation>
    <scope>NUCLEOTIDE SEQUENCE</scope>
    <source>
        <strain evidence="1">Expedition CK06-06</strain>
    </source>
</reference>
<comment type="caution">
    <text evidence="1">The sequence shown here is derived from an EMBL/GenBank/DDBJ whole genome shotgun (WGS) entry which is preliminary data.</text>
</comment>
<sequence length="171" mass="19637">MSYWGLAKHPAHNWSTVDWLQDQVKSAGQESTPEEFAQRITDKLAEAISEMRFPKPVDSGIGIHFTAYEYIDNRWIPELFLISNWADTNYQALRPAGIGLSRETYHTIANASPSPEHRDPQYRLIVHKHLHKPGSMIVYNNGDPHMFNTAAYAIFRLFKVLDMRGNLTNPK</sequence>